<feature type="compositionally biased region" description="Acidic residues" evidence="1">
    <location>
        <begin position="149"/>
        <end position="167"/>
    </location>
</feature>
<accession>A0AAE0NMV3</accession>
<proteinExistence type="predicted"/>
<keyword evidence="3" id="KW-1185">Reference proteome</keyword>
<organism evidence="2 3">
    <name type="scientific">Lasiosphaeria ovina</name>
    <dbReference type="NCBI Taxonomy" id="92902"/>
    <lineage>
        <taxon>Eukaryota</taxon>
        <taxon>Fungi</taxon>
        <taxon>Dikarya</taxon>
        <taxon>Ascomycota</taxon>
        <taxon>Pezizomycotina</taxon>
        <taxon>Sordariomycetes</taxon>
        <taxon>Sordariomycetidae</taxon>
        <taxon>Sordariales</taxon>
        <taxon>Lasiosphaeriaceae</taxon>
        <taxon>Lasiosphaeria</taxon>
    </lineage>
</organism>
<dbReference type="AlphaFoldDB" id="A0AAE0NMV3"/>
<feature type="compositionally biased region" description="Low complexity" evidence="1">
    <location>
        <begin position="1"/>
        <end position="20"/>
    </location>
</feature>
<evidence type="ECO:0000256" key="1">
    <source>
        <dbReference type="SAM" id="MobiDB-lite"/>
    </source>
</evidence>
<dbReference type="Proteomes" id="UP001287356">
    <property type="component" value="Unassembled WGS sequence"/>
</dbReference>
<feature type="compositionally biased region" description="Pro residues" evidence="1">
    <location>
        <begin position="178"/>
        <end position="195"/>
    </location>
</feature>
<evidence type="ECO:0000313" key="2">
    <source>
        <dbReference type="EMBL" id="KAK3384478.1"/>
    </source>
</evidence>
<evidence type="ECO:0000313" key="3">
    <source>
        <dbReference type="Proteomes" id="UP001287356"/>
    </source>
</evidence>
<dbReference type="EMBL" id="JAULSN010000001">
    <property type="protein sequence ID" value="KAK3384478.1"/>
    <property type="molecule type" value="Genomic_DNA"/>
</dbReference>
<comment type="caution">
    <text evidence="2">The sequence shown here is derived from an EMBL/GenBank/DDBJ whole genome shotgun (WGS) entry which is preliminary data.</text>
</comment>
<feature type="region of interest" description="Disordered" evidence="1">
    <location>
        <begin position="1"/>
        <end position="33"/>
    </location>
</feature>
<feature type="region of interest" description="Disordered" evidence="1">
    <location>
        <begin position="101"/>
        <end position="259"/>
    </location>
</feature>
<feature type="compositionally biased region" description="Pro residues" evidence="1">
    <location>
        <begin position="231"/>
        <end position="242"/>
    </location>
</feature>
<feature type="compositionally biased region" description="Low complexity" evidence="1">
    <location>
        <begin position="103"/>
        <end position="128"/>
    </location>
</feature>
<reference evidence="2" key="2">
    <citation type="submission" date="2023-06" db="EMBL/GenBank/DDBJ databases">
        <authorList>
            <consortium name="Lawrence Berkeley National Laboratory"/>
            <person name="Haridas S."/>
            <person name="Hensen N."/>
            <person name="Bonometti L."/>
            <person name="Westerberg I."/>
            <person name="Brannstrom I.O."/>
            <person name="Guillou S."/>
            <person name="Cros-Aarteil S."/>
            <person name="Calhoun S."/>
            <person name="Kuo A."/>
            <person name="Mondo S."/>
            <person name="Pangilinan J."/>
            <person name="Riley R."/>
            <person name="Labutti K."/>
            <person name="Andreopoulos B."/>
            <person name="Lipzen A."/>
            <person name="Chen C."/>
            <person name="Yanf M."/>
            <person name="Daum C."/>
            <person name="Ng V."/>
            <person name="Clum A."/>
            <person name="Steindorff A."/>
            <person name="Ohm R."/>
            <person name="Martin F."/>
            <person name="Silar P."/>
            <person name="Natvig D."/>
            <person name="Lalanne C."/>
            <person name="Gautier V."/>
            <person name="Ament-Velasquez S.L."/>
            <person name="Kruys A."/>
            <person name="Hutchinson M.I."/>
            <person name="Powell A.J."/>
            <person name="Barry K."/>
            <person name="Miller A.N."/>
            <person name="Grigoriev I.V."/>
            <person name="Debuchy R."/>
            <person name="Gladieux P."/>
            <person name="Thoren M.H."/>
            <person name="Johannesson H."/>
        </authorList>
    </citation>
    <scope>NUCLEOTIDE SEQUENCE</scope>
    <source>
        <strain evidence="2">CBS 958.72</strain>
    </source>
</reference>
<sequence>MSVHSRSSSSGSDWTRSPSRASGTSTRYRDQRIPDTPAVNALLYFCCRNPKKVKSVRVYETTYDDDFETRSNASSWSSWSSGKKNLEVYFIESRGMYYYADQGSQSPKKPKKPSSSNGRGSRSSSHRGGAPGPDPWTKGRPNQAHVSSDEEDFDDGSSDGSFVEEDFAYQGGGSGGPFPGPGMMPPHHGGPPPGAFQPVYGGGPGGPPPFHQFHHQPPPPPHGFPPRMAGPVPPMPGPPPPQAGGHFVRDPNGIQVFTG</sequence>
<protein>
    <submittedName>
        <fullName evidence="2">Uncharacterized protein</fullName>
    </submittedName>
</protein>
<reference evidence="2" key="1">
    <citation type="journal article" date="2023" name="Mol. Phylogenet. Evol.">
        <title>Genome-scale phylogeny and comparative genomics of the fungal order Sordariales.</title>
        <authorList>
            <person name="Hensen N."/>
            <person name="Bonometti L."/>
            <person name="Westerberg I."/>
            <person name="Brannstrom I.O."/>
            <person name="Guillou S."/>
            <person name="Cros-Aarteil S."/>
            <person name="Calhoun S."/>
            <person name="Haridas S."/>
            <person name="Kuo A."/>
            <person name="Mondo S."/>
            <person name="Pangilinan J."/>
            <person name="Riley R."/>
            <person name="LaButti K."/>
            <person name="Andreopoulos B."/>
            <person name="Lipzen A."/>
            <person name="Chen C."/>
            <person name="Yan M."/>
            <person name="Daum C."/>
            <person name="Ng V."/>
            <person name="Clum A."/>
            <person name="Steindorff A."/>
            <person name="Ohm R.A."/>
            <person name="Martin F."/>
            <person name="Silar P."/>
            <person name="Natvig D.O."/>
            <person name="Lalanne C."/>
            <person name="Gautier V."/>
            <person name="Ament-Velasquez S.L."/>
            <person name="Kruys A."/>
            <person name="Hutchinson M.I."/>
            <person name="Powell A.J."/>
            <person name="Barry K."/>
            <person name="Miller A.N."/>
            <person name="Grigoriev I.V."/>
            <person name="Debuchy R."/>
            <person name="Gladieux P."/>
            <person name="Hiltunen Thoren M."/>
            <person name="Johannesson H."/>
        </authorList>
    </citation>
    <scope>NUCLEOTIDE SEQUENCE</scope>
    <source>
        <strain evidence="2">CBS 958.72</strain>
    </source>
</reference>
<feature type="compositionally biased region" description="Pro residues" evidence="1">
    <location>
        <begin position="205"/>
        <end position="224"/>
    </location>
</feature>
<gene>
    <name evidence="2" type="ORF">B0T24DRAFT_87413</name>
</gene>
<name>A0AAE0NMV3_9PEZI</name>